<keyword evidence="5" id="KW-0479">Metal-binding</keyword>
<dbReference type="OrthoDB" id="3626597at2759"/>
<evidence type="ECO:0000256" key="9">
    <source>
        <dbReference type="ARBA" id="ARBA00023049"/>
    </source>
</evidence>
<dbReference type="FunFam" id="3.40.630.10:FF:000084">
    <property type="entry name" value="Carboxypeptidase B2"/>
    <property type="match status" value="1"/>
</dbReference>
<evidence type="ECO:0000313" key="13">
    <source>
        <dbReference type="Proteomes" id="UP000678393"/>
    </source>
</evidence>
<dbReference type="GO" id="GO:0008270">
    <property type="term" value="F:zinc ion binding"/>
    <property type="evidence" value="ECO:0007669"/>
    <property type="project" value="InterPro"/>
</dbReference>
<dbReference type="Pfam" id="PF00246">
    <property type="entry name" value="Peptidase_M14"/>
    <property type="match status" value="2"/>
</dbReference>
<feature type="non-terminal residue" evidence="12">
    <location>
        <position position="1"/>
    </location>
</feature>
<protein>
    <recommendedName>
        <fullName evidence="11">Peptidase M14 domain-containing protein</fullName>
    </recommendedName>
</protein>
<dbReference type="GO" id="GO:0006508">
    <property type="term" value="P:proteolysis"/>
    <property type="evidence" value="ECO:0007669"/>
    <property type="project" value="UniProtKB-KW"/>
</dbReference>
<dbReference type="GO" id="GO:0004181">
    <property type="term" value="F:metallocarboxypeptidase activity"/>
    <property type="evidence" value="ECO:0007669"/>
    <property type="project" value="InterPro"/>
</dbReference>
<dbReference type="EMBL" id="CAJHNH020004557">
    <property type="protein sequence ID" value="CAG5131244.1"/>
    <property type="molecule type" value="Genomic_DNA"/>
</dbReference>
<keyword evidence="3" id="KW-0121">Carboxypeptidase</keyword>
<evidence type="ECO:0000256" key="6">
    <source>
        <dbReference type="ARBA" id="ARBA00022729"/>
    </source>
</evidence>
<comment type="cofactor">
    <cofactor evidence="1">
        <name>Zn(2+)</name>
        <dbReference type="ChEBI" id="CHEBI:29105"/>
    </cofactor>
</comment>
<organism evidence="12 13">
    <name type="scientific">Candidula unifasciata</name>
    <dbReference type="NCBI Taxonomy" id="100452"/>
    <lineage>
        <taxon>Eukaryota</taxon>
        <taxon>Metazoa</taxon>
        <taxon>Spiralia</taxon>
        <taxon>Lophotrochozoa</taxon>
        <taxon>Mollusca</taxon>
        <taxon>Gastropoda</taxon>
        <taxon>Heterobranchia</taxon>
        <taxon>Euthyneura</taxon>
        <taxon>Panpulmonata</taxon>
        <taxon>Eupulmonata</taxon>
        <taxon>Stylommatophora</taxon>
        <taxon>Helicina</taxon>
        <taxon>Helicoidea</taxon>
        <taxon>Geomitridae</taxon>
        <taxon>Candidula</taxon>
    </lineage>
</organism>
<comment type="similarity">
    <text evidence="2 10">Belongs to the peptidase M14 family.</text>
</comment>
<feature type="active site" description="Proton donor/acceptor" evidence="10">
    <location>
        <position position="228"/>
    </location>
</feature>
<evidence type="ECO:0000256" key="8">
    <source>
        <dbReference type="ARBA" id="ARBA00022833"/>
    </source>
</evidence>
<keyword evidence="6" id="KW-0732">Signal</keyword>
<dbReference type="PANTHER" id="PTHR11705">
    <property type="entry name" value="PROTEASE FAMILY M14 CARBOXYPEPTIDASE A,B"/>
    <property type="match status" value="1"/>
</dbReference>
<comment type="caution">
    <text evidence="12">The sequence shown here is derived from an EMBL/GenBank/DDBJ whole genome shotgun (WGS) entry which is preliminary data.</text>
</comment>
<dbReference type="Gene3D" id="3.40.630.10">
    <property type="entry name" value="Zn peptidases"/>
    <property type="match status" value="1"/>
</dbReference>
<dbReference type="SUPFAM" id="SSF53187">
    <property type="entry name" value="Zn-dependent exopeptidases"/>
    <property type="match status" value="1"/>
</dbReference>
<dbReference type="PROSITE" id="PS52035">
    <property type="entry name" value="PEPTIDASE_M14"/>
    <property type="match status" value="1"/>
</dbReference>
<dbReference type="InterPro" id="IPR057246">
    <property type="entry name" value="CARBOXYPEPT_ZN_1"/>
</dbReference>
<evidence type="ECO:0000256" key="5">
    <source>
        <dbReference type="ARBA" id="ARBA00022723"/>
    </source>
</evidence>
<evidence type="ECO:0000256" key="7">
    <source>
        <dbReference type="ARBA" id="ARBA00022801"/>
    </source>
</evidence>
<dbReference type="SMART" id="SM00631">
    <property type="entry name" value="Zn_pept"/>
    <property type="match status" value="1"/>
</dbReference>
<accession>A0A8S3ZNN9</accession>
<gene>
    <name evidence="12" type="ORF">CUNI_LOCUS16802</name>
</gene>
<evidence type="ECO:0000259" key="11">
    <source>
        <dbReference type="PROSITE" id="PS52035"/>
    </source>
</evidence>
<sequence>LLLLLPLPPPSLHHYSPCLVLTYLPWVKLSLSPVSTKPVIILEAGIHAREWITPAVMLWFMEKLLRDYAANKRGAVRMLNKFDWYLVPVLNPDGYEYTHSTYRFWRKNRRQVRSDCYGVDLNRNFDSAFAISSNCNSEIYPGIAAFSEPETANVRELFNSLYNRLAGYVSVHSYSQVMTKLMTQAISQRHGKVYTHGTAYQVLNYAASGSSVDWVMARKPNLYSLAFELRPKNEREGGFILQASEIVPTGEELYDSLAVLAKEIRS</sequence>
<proteinExistence type="inferred from homology"/>
<dbReference type="PRINTS" id="PR00765">
    <property type="entry name" value="CRBOXYPTASEA"/>
</dbReference>
<dbReference type="PANTHER" id="PTHR11705:SF91">
    <property type="entry name" value="FI01817P-RELATED"/>
    <property type="match status" value="1"/>
</dbReference>
<keyword evidence="9" id="KW-0482">Metalloprotease</keyword>
<keyword evidence="4" id="KW-0645">Protease</keyword>
<dbReference type="PROSITE" id="PS00132">
    <property type="entry name" value="CARBOXYPEPT_ZN_1"/>
    <property type="match status" value="1"/>
</dbReference>
<evidence type="ECO:0000256" key="10">
    <source>
        <dbReference type="PROSITE-ProRule" id="PRU01379"/>
    </source>
</evidence>
<feature type="domain" description="Peptidase M14" evidence="11">
    <location>
        <begin position="1"/>
        <end position="264"/>
    </location>
</feature>
<reference evidence="12" key="1">
    <citation type="submission" date="2021-04" db="EMBL/GenBank/DDBJ databases">
        <authorList>
            <consortium name="Molecular Ecology Group"/>
        </authorList>
    </citation>
    <scope>NUCLEOTIDE SEQUENCE</scope>
</reference>
<evidence type="ECO:0000256" key="4">
    <source>
        <dbReference type="ARBA" id="ARBA00022670"/>
    </source>
</evidence>
<keyword evidence="8" id="KW-0862">Zinc</keyword>
<evidence type="ECO:0000256" key="2">
    <source>
        <dbReference type="ARBA" id="ARBA00005988"/>
    </source>
</evidence>
<evidence type="ECO:0000256" key="1">
    <source>
        <dbReference type="ARBA" id="ARBA00001947"/>
    </source>
</evidence>
<dbReference type="GO" id="GO:0005615">
    <property type="term" value="C:extracellular space"/>
    <property type="evidence" value="ECO:0007669"/>
    <property type="project" value="TreeGrafter"/>
</dbReference>
<dbReference type="AlphaFoldDB" id="A0A8S3ZNN9"/>
<evidence type="ECO:0000256" key="3">
    <source>
        <dbReference type="ARBA" id="ARBA00022645"/>
    </source>
</evidence>
<name>A0A8S3ZNN9_9EUPU</name>
<keyword evidence="13" id="KW-1185">Reference proteome</keyword>
<evidence type="ECO:0000313" key="12">
    <source>
        <dbReference type="EMBL" id="CAG5131244.1"/>
    </source>
</evidence>
<keyword evidence="7" id="KW-0378">Hydrolase</keyword>
<dbReference type="Proteomes" id="UP000678393">
    <property type="component" value="Unassembled WGS sequence"/>
</dbReference>
<dbReference type="InterPro" id="IPR000834">
    <property type="entry name" value="Peptidase_M14"/>
</dbReference>